<organism evidence="2 3">
    <name type="scientific">Algoriphagus alkaliphilus</name>
    <dbReference type="NCBI Taxonomy" id="279824"/>
    <lineage>
        <taxon>Bacteria</taxon>
        <taxon>Pseudomonadati</taxon>
        <taxon>Bacteroidota</taxon>
        <taxon>Cytophagia</taxon>
        <taxon>Cytophagales</taxon>
        <taxon>Cyclobacteriaceae</taxon>
        <taxon>Algoriphagus</taxon>
    </lineage>
</organism>
<proteinExistence type="predicted"/>
<sequence length="51" mass="5784">MLFGIGQATQLDSKKESGWDERPDLLSEIGVFLSYENSEDVKLSANQKVYF</sequence>
<name>A0A1G5UZH8_9BACT</name>
<evidence type="ECO:0000256" key="1">
    <source>
        <dbReference type="SAM" id="MobiDB-lite"/>
    </source>
</evidence>
<dbReference type="EMBL" id="FMXE01000002">
    <property type="protein sequence ID" value="SDA39022.1"/>
    <property type="molecule type" value="Genomic_DNA"/>
</dbReference>
<reference evidence="3" key="1">
    <citation type="submission" date="2016-10" db="EMBL/GenBank/DDBJ databases">
        <authorList>
            <person name="Varghese N."/>
            <person name="Submissions S."/>
        </authorList>
    </citation>
    <scope>NUCLEOTIDE SEQUENCE [LARGE SCALE GENOMIC DNA]</scope>
    <source>
        <strain evidence="3">DSM 22703</strain>
    </source>
</reference>
<evidence type="ECO:0000313" key="2">
    <source>
        <dbReference type="EMBL" id="SDA39022.1"/>
    </source>
</evidence>
<dbReference type="Proteomes" id="UP000198756">
    <property type="component" value="Unassembled WGS sequence"/>
</dbReference>
<feature type="region of interest" description="Disordered" evidence="1">
    <location>
        <begin position="1"/>
        <end position="20"/>
    </location>
</feature>
<protein>
    <submittedName>
        <fullName evidence="2">Uncharacterized protein</fullName>
    </submittedName>
</protein>
<dbReference type="STRING" id="279824.SAMN03080617_00218"/>
<accession>A0A1G5UZH8</accession>
<evidence type="ECO:0000313" key="3">
    <source>
        <dbReference type="Proteomes" id="UP000198756"/>
    </source>
</evidence>
<dbReference type="RefSeq" id="WP_175454139.1">
    <property type="nucleotide sequence ID" value="NZ_FMXE01000002.1"/>
</dbReference>
<gene>
    <name evidence="2" type="ORF">SAMN03080617_00218</name>
</gene>
<dbReference type="AlphaFoldDB" id="A0A1G5UZH8"/>
<keyword evidence="3" id="KW-1185">Reference proteome</keyword>